<keyword evidence="4 5" id="KW-0539">Nucleus</keyword>
<evidence type="ECO:0000256" key="4">
    <source>
        <dbReference type="ARBA" id="ARBA00023242"/>
    </source>
</evidence>
<dbReference type="Pfam" id="PF03813">
    <property type="entry name" value="Nrap"/>
    <property type="match status" value="1"/>
</dbReference>
<dbReference type="PANTHER" id="PTHR17972:SF0">
    <property type="entry name" value="NUCLEOLAR PROTEIN 6"/>
    <property type="match status" value="1"/>
</dbReference>
<evidence type="ECO:0000313" key="13">
    <source>
        <dbReference type="Proteomes" id="UP001320420"/>
    </source>
</evidence>
<feature type="domain" description="Nrap protein" evidence="11">
    <location>
        <begin position="965"/>
        <end position="1130"/>
    </location>
</feature>
<dbReference type="InterPro" id="IPR035367">
    <property type="entry name" value="Nrap_D2"/>
</dbReference>
<keyword evidence="13" id="KW-1185">Reference proteome</keyword>
<dbReference type="Pfam" id="PF17405">
    <property type="entry name" value="Nrap_D4"/>
    <property type="match status" value="1"/>
</dbReference>
<sequence>MEENYSKRRKINHDNDASILDTGSAAASAMGPSGASAFVLETDELLKDAKLDYAKALTGVDNILRQFKDAIEALEPHDPTPINELSTKFEKTSRIAIPFPHPRPAKDSHYKLSFAKPAQVNVVGSYALKTMVKSSNDQTADMIVVMPTSIFQEKDYLNLRYFYKRAYYLAYIASGLRKAHGSSMEFNFDYLNENPLLPVLVARPKQTSNKNDAAKGPTQIPAWGIRVIPTAPEGYFPVTKLSATSNAVRQGSAGEAKEAKPPTPFYNATLKAEGLFTSYLKLLHRTSNSCPAFQDACILGRIWLQQRGLGGSVSEGGFGHFEWAVLVALLLQGGGRKGEAVLSTSLHSTQIFKGTLQFIASSSLRKKPVIIGKTPADPESIRQSGPVLYDAARELNIVFKMTSWSTTMLKEQAKRSLSAMNDDPNGQFDSLFIMKAYQPLQMFDLLVKLNLPSSNEDHSSTDCKGFAWNYSERVYQILTKALGERARFIHLETPKTASWAITNPIPKTKKGSIIVGIAVDPTKASQGREYGPPYEQKKDAAKFREFWGEKSDLWQFPDGNIVESLDWTAYTPLGFPGICEAIIRYILKYRLKVDDTDLAFYGQDFTKLITSTPSDKGAFDVARQAFQQFERDVRGLEDLPLHVRQIVPICPELRHASLRIPRLGDLRRSQQPMDVVISFEASGKWPEENLAAIQRAKLAFLLKIGSSLEESNDAIKAHLGLETTERDVEDLAFLDVVYKDGFSFRVRVHSGLEEILLERQTKDKTLERYQRTEAAELLATFRRTYTNLPLHNQTITTFCTRFPELSPSIRLVKRFFSAHKLSCHFNEELIELFTLQAFLKPHPYATPTSAATGFLRTLLLLSRWDWRDDPLIVDPSASDLSSPQQRNEVRTRLEAWRKIDPAMNRTVLFVATPHDPSGLAYTQPLGCRPSRVVATRMTALARSACRLARDKGIDLDPRSLFQPSLREYDVVIRLAPKVLRNLERVGGEAELGSSSRFKNLLSAASREEEASSPPLPEHPARVLLAQLDRVYGRPLLFFHGDPGDDNDGGSAAATIGALWNPQLLNRRAFTANLPCSFMPVRGGDGDGDVDVGGEAEDDVDGEKSKKMYEVNRQAILAEIARIGGDLIEGIDVKGDDR</sequence>
<comment type="similarity">
    <text evidence="2 5">Belongs to the NRAP family.</text>
</comment>
<feature type="domain" description="Nrap protein" evidence="8">
    <location>
        <begin position="440"/>
        <end position="591"/>
    </location>
</feature>
<dbReference type="Pfam" id="PF17403">
    <property type="entry name" value="Nrap_D2"/>
    <property type="match status" value="1"/>
</dbReference>
<evidence type="ECO:0000259" key="11">
    <source>
        <dbReference type="Pfam" id="PF17407"/>
    </source>
</evidence>
<dbReference type="GO" id="GO:0032545">
    <property type="term" value="C:CURI complex"/>
    <property type="evidence" value="ECO:0007669"/>
    <property type="project" value="TreeGrafter"/>
</dbReference>
<dbReference type="Gene3D" id="1.10.1410.10">
    <property type="match status" value="1"/>
</dbReference>
<keyword evidence="5" id="KW-0698">rRNA processing</keyword>
<keyword evidence="5" id="KW-0690">Ribosome biogenesis</keyword>
<dbReference type="GO" id="GO:0032040">
    <property type="term" value="C:small-subunit processome"/>
    <property type="evidence" value="ECO:0007669"/>
    <property type="project" value="TreeGrafter"/>
</dbReference>
<evidence type="ECO:0000256" key="2">
    <source>
        <dbReference type="ARBA" id="ARBA00006674"/>
    </source>
</evidence>
<gene>
    <name evidence="12" type="primary">UTP22</name>
    <name evidence="12" type="ORF">SLS62_000548</name>
</gene>
<proteinExistence type="inferred from homology"/>
<dbReference type="InterPro" id="IPR035369">
    <property type="entry name" value="Nrap_D4"/>
</dbReference>
<evidence type="ECO:0000259" key="7">
    <source>
        <dbReference type="Pfam" id="PF17403"/>
    </source>
</evidence>
<dbReference type="GO" id="GO:0006409">
    <property type="term" value="P:tRNA export from nucleus"/>
    <property type="evidence" value="ECO:0007669"/>
    <property type="project" value="TreeGrafter"/>
</dbReference>
<feature type="domain" description="Nrap protein" evidence="10">
    <location>
        <begin position="802"/>
        <end position="963"/>
    </location>
</feature>
<dbReference type="InterPro" id="IPR035370">
    <property type="entry name" value="Nrap_D5"/>
</dbReference>
<dbReference type="Proteomes" id="UP001320420">
    <property type="component" value="Unassembled WGS sequence"/>
</dbReference>
<dbReference type="EMBL" id="JAKJXP020000002">
    <property type="protein sequence ID" value="KAK7757533.1"/>
    <property type="molecule type" value="Genomic_DNA"/>
</dbReference>
<organism evidence="12 13">
    <name type="scientific">Diatrype stigma</name>
    <dbReference type="NCBI Taxonomy" id="117547"/>
    <lineage>
        <taxon>Eukaryota</taxon>
        <taxon>Fungi</taxon>
        <taxon>Dikarya</taxon>
        <taxon>Ascomycota</taxon>
        <taxon>Pezizomycotina</taxon>
        <taxon>Sordariomycetes</taxon>
        <taxon>Xylariomycetidae</taxon>
        <taxon>Xylariales</taxon>
        <taxon>Diatrypaceae</taxon>
        <taxon>Diatrype</taxon>
    </lineage>
</organism>
<dbReference type="InterPro" id="IPR005554">
    <property type="entry name" value="NOL6/Upt22"/>
</dbReference>
<accession>A0AAN9YSM2</accession>
<dbReference type="GO" id="GO:0034456">
    <property type="term" value="C:UTP-C complex"/>
    <property type="evidence" value="ECO:0007669"/>
    <property type="project" value="TreeGrafter"/>
</dbReference>
<keyword evidence="3 5" id="KW-0694">RNA-binding</keyword>
<feature type="domain" description="Nrap protein" evidence="6">
    <location>
        <begin position="141"/>
        <end position="288"/>
    </location>
</feature>
<dbReference type="PANTHER" id="PTHR17972">
    <property type="entry name" value="NUCLEOLAR RNA-ASSOCIATED PROTEIN"/>
    <property type="match status" value="1"/>
</dbReference>
<dbReference type="Pfam" id="PF17404">
    <property type="entry name" value="Nrap_D3"/>
    <property type="match status" value="1"/>
</dbReference>
<evidence type="ECO:0000313" key="12">
    <source>
        <dbReference type="EMBL" id="KAK7757533.1"/>
    </source>
</evidence>
<feature type="domain" description="Nrap protein" evidence="7">
    <location>
        <begin position="292"/>
        <end position="435"/>
    </location>
</feature>
<dbReference type="Pfam" id="PF17407">
    <property type="entry name" value="Nrap_D6"/>
    <property type="match status" value="1"/>
</dbReference>
<comment type="subcellular location">
    <subcellularLocation>
        <location evidence="1 5">Nucleus</location>
        <location evidence="1 5">Nucleolus</location>
    </subcellularLocation>
</comment>
<evidence type="ECO:0000256" key="5">
    <source>
        <dbReference type="RuleBase" id="RU364032"/>
    </source>
</evidence>
<evidence type="ECO:0000259" key="10">
    <source>
        <dbReference type="Pfam" id="PF17406"/>
    </source>
</evidence>
<dbReference type="GO" id="GO:0006364">
    <property type="term" value="P:rRNA processing"/>
    <property type="evidence" value="ECO:0007669"/>
    <property type="project" value="UniProtKB-KW"/>
</dbReference>
<reference evidence="12 13" key="1">
    <citation type="submission" date="2024-02" db="EMBL/GenBank/DDBJ databases">
        <title>De novo assembly and annotation of 12 fungi associated with fruit tree decline syndrome in Ontario, Canada.</title>
        <authorList>
            <person name="Sulman M."/>
            <person name="Ellouze W."/>
            <person name="Ilyukhin E."/>
        </authorList>
    </citation>
    <scope>NUCLEOTIDE SEQUENCE [LARGE SCALE GENOMIC DNA]</scope>
    <source>
        <strain evidence="12 13">M11/M66-122</strain>
    </source>
</reference>
<dbReference type="Pfam" id="PF17406">
    <property type="entry name" value="Nrap_D5"/>
    <property type="match status" value="1"/>
</dbReference>
<dbReference type="Gene3D" id="3.30.70.3030">
    <property type="match status" value="1"/>
</dbReference>
<dbReference type="GO" id="GO:0003723">
    <property type="term" value="F:RNA binding"/>
    <property type="evidence" value="ECO:0007669"/>
    <property type="project" value="UniProtKB-KW"/>
</dbReference>
<comment type="caution">
    <text evidence="12">The sequence shown here is derived from an EMBL/GenBank/DDBJ whole genome shotgun (WGS) entry which is preliminary data.</text>
</comment>
<dbReference type="InterPro" id="IPR035368">
    <property type="entry name" value="Nrap_D3"/>
</dbReference>
<dbReference type="InterPro" id="IPR035082">
    <property type="entry name" value="Nrap_D1"/>
</dbReference>
<dbReference type="InterPro" id="IPR035371">
    <property type="entry name" value="Nrap_D6"/>
</dbReference>
<evidence type="ECO:0000259" key="6">
    <source>
        <dbReference type="Pfam" id="PF03813"/>
    </source>
</evidence>
<evidence type="ECO:0000259" key="9">
    <source>
        <dbReference type="Pfam" id="PF17405"/>
    </source>
</evidence>
<dbReference type="AlphaFoldDB" id="A0AAN9YSM2"/>
<name>A0AAN9YSM2_9PEZI</name>
<protein>
    <recommendedName>
        <fullName evidence="5">U3 small nucleolar RNA-associated protein 22</fullName>
    </recommendedName>
</protein>
<evidence type="ECO:0000256" key="3">
    <source>
        <dbReference type="ARBA" id="ARBA00022884"/>
    </source>
</evidence>
<keyword evidence="5" id="KW-0687">Ribonucleoprotein</keyword>
<evidence type="ECO:0000259" key="8">
    <source>
        <dbReference type="Pfam" id="PF17404"/>
    </source>
</evidence>
<feature type="domain" description="Nrap protein" evidence="9">
    <location>
        <begin position="613"/>
        <end position="800"/>
    </location>
</feature>
<evidence type="ECO:0000256" key="1">
    <source>
        <dbReference type="ARBA" id="ARBA00004604"/>
    </source>
</evidence>